<feature type="domain" description="DUF6444" evidence="3">
    <location>
        <begin position="22"/>
        <end position="98"/>
    </location>
</feature>
<feature type="region of interest" description="Disordered" evidence="1">
    <location>
        <begin position="49"/>
        <end position="99"/>
    </location>
</feature>
<name>X1JVJ9_9ZZZZ</name>
<evidence type="ECO:0000259" key="3">
    <source>
        <dbReference type="Pfam" id="PF20042"/>
    </source>
</evidence>
<evidence type="ECO:0000313" key="4">
    <source>
        <dbReference type="EMBL" id="GAH98112.1"/>
    </source>
</evidence>
<dbReference type="AlphaFoldDB" id="X1JVJ9"/>
<sequence>MSEAFTIETLIKEIQLLKHRVEQLEAENKKIPQYEAEITRLKKEKKQLKERLSIYETPKNSNNSSIPPSKDENRPVRKSLREKSGRKPGGQKGHNGTTLQMIDTPDKIEMLVSDYCQSCGIDLRHRKARLVSRRQVVDLPEIRPMYTEYQCFSRKCTCGHEQIADYPSHVTNHIQYGSTVEAAVGYYSVYQYLPYKRMSELFLHVYNLPISEGTIGNMLKRLGERVLPIYDSIQDAVAKSKTAVGGDETGAKVNGKKFWAWIWQTVMFTYIA</sequence>
<gene>
    <name evidence="4" type="ORF">S06H3_04536</name>
</gene>
<organism evidence="4">
    <name type="scientific">marine sediment metagenome</name>
    <dbReference type="NCBI Taxonomy" id="412755"/>
    <lineage>
        <taxon>unclassified sequences</taxon>
        <taxon>metagenomes</taxon>
        <taxon>ecological metagenomes</taxon>
    </lineage>
</organism>
<comment type="caution">
    <text evidence="4">The sequence shown here is derived from an EMBL/GenBank/DDBJ whole genome shotgun (WGS) entry which is preliminary data.</text>
</comment>
<dbReference type="PANTHER" id="PTHR33678:SF2">
    <property type="match status" value="1"/>
</dbReference>
<feature type="compositionally biased region" description="Basic and acidic residues" evidence="1">
    <location>
        <begin position="69"/>
        <end position="85"/>
    </location>
</feature>
<evidence type="ECO:0008006" key="5">
    <source>
        <dbReference type="Google" id="ProtNLM"/>
    </source>
</evidence>
<feature type="non-terminal residue" evidence="4">
    <location>
        <position position="272"/>
    </location>
</feature>
<feature type="domain" description="Transposase IS66 central" evidence="2">
    <location>
        <begin position="174"/>
        <end position="264"/>
    </location>
</feature>
<dbReference type="Pfam" id="PF03050">
    <property type="entry name" value="DDE_Tnp_IS66"/>
    <property type="match status" value="1"/>
</dbReference>
<evidence type="ECO:0000256" key="1">
    <source>
        <dbReference type="SAM" id="MobiDB-lite"/>
    </source>
</evidence>
<evidence type="ECO:0000259" key="2">
    <source>
        <dbReference type="Pfam" id="PF03050"/>
    </source>
</evidence>
<dbReference type="Pfam" id="PF20042">
    <property type="entry name" value="DUF6444"/>
    <property type="match status" value="1"/>
</dbReference>
<dbReference type="PANTHER" id="PTHR33678">
    <property type="entry name" value="BLL1576 PROTEIN"/>
    <property type="match status" value="1"/>
</dbReference>
<proteinExistence type="predicted"/>
<dbReference type="InterPro" id="IPR004291">
    <property type="entry name" value="Transposase_IS66_central"/>
</dbReference>
<protein>
    <recommendedName>
        <fullName evidence="5">Transposase IS66 central domain-containing protein</fullName>
    </recommendedName>
</protein>
<reference evidence="4" key="1">
    <citation type="journal article" date="2014" name="Front. Microbiol.">
        <title>High frequency of phylogenetically diverse reductive dehalogenase-homologous genes in deep subseafloor sedimentary metagenomes.</title>
        <authorList>
            <person name="Kawai M."/>
            <person name="Futagami T."/>
            <person name="Toyoda A."/>
            <person name="Takaki Y."/>
            <person name="Nishi S."/>
            <person name="Hori S."/>
            <person name="Arai W."/>
            <person name="Tsubouchi T."/>
            <person name="Morono Y."/>
            <person name="Uchiyama I."/>
            <person name="Ito T."/>
            <person name="Fujiyama A."/>
            <person name="Inagaki F."/>
            <person name="Takami H."/>
        </authorList>
    </citation>
    <scope>NUCLEOTIDE SEQUENCE</scope>
    <source>
        <strain evidence="4">Expedition CK06-06</strain>
    </source>
</reference>
<dbReference type="InterPro" id="IPR045618">
    <property type="entry name" value="DUF6444"/>
</dbReference>
<accession>X1JVJ9</accession>
<dbReference type="EMBL" id="BARV01001600">
    <property type="protein sequence ID" value="GAH98112.1"/>
    <property type="molecule type" value="Genomic_DNA"/>
</dbReference>
<dbReference type="InterPro" id="IPR052344">
    <property type="entry name" value="Transposase-related"/>
</dbReference>
<feature type="compositionally biased region" description="Low complexity" evidence="1">
    <location>
        <begin position="58"/>
        <end position="68"/>
    </location>
</feature>